<protein>
    <submittedName>
        <fullName evidence="2">Uncharacterized protein</fullName>
    </submittedName>
</protein>
<proteinExistence type="predicted"/>
<evidence type="ECO:0000313" key="2">
    <source>
        <dbReference type="EMBL" id="EUN20444.1"/>
    </source>
</evidence>
<dbReference type="RefSeq" id="XP_014550018.1">
    <property type="nucleotide sequence ID" value="XM_014694532.1"/>
</dbReference>
<feature type="signal peptide" evidence="1">
    <location>
        <begin position="1"/>
        <end position="21"/>
    </location>
</feature>
<dbReference type="Proteomes" id="UP000054337">
    <property type="component" value="Unassembled WGS sequence"/>
</dbReference>
<evidence type="ECO:0000313" key="3">
    <source>
        <dbReference type="Proteomes" id="UP000054337"/>
    </source>
</evidence>
<accession>W7DZQ0</accession>
<dbReference type="EMBL" id="KI969039">
    <property type="protein sequence ID" value="EUN20444.1"/>
    <property type="molecule type" value="Genomic_DNA"/>
</dbReference>
<gene>
    <name evidence="2" type="ORF">COCVIDRAFT_43282</name>
</gene>
<keyword evidence="1" id="KW-0732">Signal</keyword>
<feature type="chain" id="PRO_5004891274" evidence="1">
    <location>
        <begin position="22"/>
        <end position="183"/>
    </location>
</feature>
<evidence type="ECO:0000256" key="1">
    <source>
        <dbReference type="SAM" id="SignalP"/>
    </source>
</evidence>
<dbReference type="HOGENOM" id="CLU_088619_0_0_1"/>
<dbReference type="AlphaFoldDB" id="W7DZQ0"/>
<sequence length="183" mass="21237">MRAIYLLISTAKAFLCLLVRAEPEYLEYVWLKLLPHRLSFDNRLSFTTQAAQNQKNSVSVTYNSDSQAEASICTLSPPLLPFYISSASISPSLPMSTSSPILEYKPIWREGSPKSLYARSSQTDLGYRPVPKDVAGEDLRIQSLFKWYYYAETFRRRSDVDRLKFRFLRILLYHDFEELCINI</sequence>
<organism evidence="2 3">
    <name type="scientific">Bipolaris victoriae (strain FI3)</name>
    <name type="common">Victoria blight of oats agent</name>
    <name type="synonym">Cochliobolus victoriae</name>
    <dbReference type="NCBI Taxonomy" id="930091"/>
    <lineage>
        <taxon>Eukaryota</taxon>
        <taxon>Fungi</taxon>
        <taxon>Dikarya</taxon>
        <taxon>Ascomycota</taxon>
        <taxon>Pezizomycotina</taxon>
        <taxon>Dothideomycetes</taxon>
        <taxon>Pleosporomycetidae</taxon>
        <taxon>Pleosporales</taxon>
        <taxon>Pleosporineae</taxon>
        <taxon>Pleosporaceae</taxon>
        <taxon>Bipolaris</taxon>
    </lineage>
</organism>
<keyword evidence="3" id="KW-1185">Reference proteome</keyword>
<reference evidence="2 3" key="1">
    <citation type="journal article" date="2013" name="PLoS Genet.">
        <title>Comparative genome structure, secondary metabolite, and effector coding capacity across Cochliobolus pathogens.</title>
        <authorList>
            <person name="Condon B.J."/>
            <person name="Leng Y."/>
            <person name="Wu D."/>
            <person name="Bushley K.E."/>
            <person name="Ohm R.A."/>
            <person name="Otillar R."/>
            <person name="Martin J."/>
            <person name="Schackwitz W."/>
            <person name="Grimwood J."/>
            <person name="MohdZainudin N."/>
            <person name="Xue C."/>
            <person name="Wang R."/>
            <person name="Manning V.A."/>
            <person name="Dhillon B."/>
            <person name="Tu Z.J."/>
            <person name="Steffenson B.J."/>
            <person name="Salamov A."/>
            <person name="Sun H."/>
            <person name="Lowry S."/>
            <person name="LaButti K."/>
            <person name="Han J."/>
            <person name="Copeland A."/>
            <person name="Lindquist E."/>
            <person name="Barry K."/>
            <person name="Schmutz J."/>
            <person name="Baker S.E."/>
            <person name="Ciuffetti L.M."/>
            <person name="Grigoriev I.V."/>
            <person name="Zhong S."/>
            <person name="Turgeon B.G."/>
        </authorList>
    </citation>
    <scope>NUCLEOTIDE SEQUENCE [LARGE SCALE GENOMIC DNA]</scope>
    <source>
        <strain evidence="2 3">FI3</strain>
    </source>
</reference>
<dbReference type="GeneID" id="26257500"/>
<name>W7DZQ0_BIPV3</name>